<name>A0AB39N0H0_9ACTN</name>
<keyword evidence="1" id="KW-1133">Transmembrane helix</keyword>
<dbReference type="AlphaFoldDB" id="A0AB39N0H0"/>
<accession>A0AB39N0H0</accession>
<feature type="transmembrane region" description="Helical" evidence="1">
    <location>
        <begin position="20"/>
        <end position="39"/>
    </location>
</feature>
<feature type="transmembrane region" description="Helical" evidence="1">
    <location>
        <begin position="360"/>
        <end position="377"/>
    </location>
</feature>
<sequence length="420" mass="44154">MSAAHKPSAPGRIARATASAVLIVVTCILVPVALITVWVHDIALDTDRYVKTVAPLATEPAIQDAAVDRISEAVDVRIDGDRAAAQLADWLRSQGLPPQAAAAIQGLGPQIDSAVDGAVKEIVTRIVHSGAFDTVWRNANKQAHNAVVHALTGEGRGAVGVAGGTVTLDVGTLVEQVKTELVNAGLSPAKAIPQVDKQLVLFQSEELEKVREGARLLDTVGYWLPVLTVVIGAAGVLVARRRRRALAWTALGAAFACLVVVIALVVVRRYYLDHLPAAVQSDAAAAAVFDTLLRFLKAALRTTIVLGIVVALGAYLIGPGRLPVAIRRACDRTADSLATWAYRHEIRAGRVGAWAQTHRRSIALSALAVLAFIFAVWNRPTPLTILAFALVLLGTLAVLALLAAGGRAEAAPPALDEAHP</sequence>
<feature type="transmembrane region" description="Helical" evidence="1">
    <location>
        <begin position="246"/>
        <end position="267"/>
    </location>
</feature>
<keyword evidence="1" id="KW-0812">Transmembrane</keyword>
<gene>
    <name evidence="2" type="ORF">AB5J55_12875</name>
</gene>
<reference evidence="2" key="1">
    <citation type="submission" date="2024-07" db="EMBL/GenBank/DDBJ databases">
        <authorList>
            <person name="Yu S.T."/>
        </authorList>
    </citation>
    <scope>NUCLEOTIDE SEQUENCE</scope>
    <source>
        <strain evidence="2">R11</strain>
    </source>
</reference>
<dbReference type="EMBL" id="CP163432">
    <property type="protein sequence ID" value="XDQ10493.1"/>
    <property type="molecule type" value="Genomic_DNA"/>
</dbReference>
<keyword evidence="1" id="KW-0472">Membrane</keyword>
<feature type="transmembrane region" description="Helical" evidence="1">
    <location>
        <begin position="220"/>
        <end position="239"/>
    </location>
</feature>
<feature type="transmembrane region" description="Helical" evidence="1">
    <location>
        <begin position="383"/>
        <end position="404"/>
    </location>
</feature>
<protein>
    <recommendedName>
        <fullName evidence="3">Aromatic ring-opening dioxygenase LigA</fullName>
    </recommendedName>
</protein>
<evidence type="ECO:0000256" key="1">
    <source>
        <dbReference type="SAM" id="Phobius"/>
    </source>
</evidence>
<dbReference type="RefSeq" id="WP_369270805.1">
    <property type="nucleotide sequence ID" value="NZ_CP163432.1"/>
</dbReference>
<organism evidence="2">
    <name type="scientific">Streptomyces sp. R11</name>
    <dbReference type="NCBI Taxonomy" id="3238625"/>
    <lineage>
        <taxon>Bacteria</taxon>
        <taxon>Bacillati</taxon>
        <taxon>Actinomycetota</taxon>
        <taxon>Actinomycetes</taxon>
        <taxon>Kitasatosporales</taxon>
        <taxon>Streptomycetaceae</taxon>
        <taxon>Streptomyces</taxon>
    </lineage>
</organism>
<evidence type="ECO:0008006" key="3">
    <source>
        <dbReference type="Google" id="ProtNLM"/>
    </source>
</evidence>
<proteinExistence type="predicted"/>
<feature type="transmembrane region" description="Helical" evidence="1">
    <location>
        <begin position="298"/>
        <end position="318"/>
    </location>
</feature>
<evidence type="ECO:0000313" key="2">
    <source>
        <dbReference type="EMBL" id="XDQ10493.1"/>
    </source>
</evidence>